<dbReference type="EMBL" id="FVZE01000003">
    <property type="protein sequence ID" value="SLJ99606.1"/>
    <property type="molecule type" value="Genomic_DNA"/>
</dbReference>
<dbReference type="InterPro" id="IPR029069">
    <property type="entry name" value="HotDog_dom_sf"/>
</dbReference>
<dbReference type="Gene3D" id="3.10.129.10">
    <property type="entry name" value="Hotdog Thioesterase"/>
    <property type="match status" value="1"/>
</dbReference>
<dbReference type="PANTHER" id="PTHR42993">
    <property type="entry name" value="MAOC-LIKE DEHYDRATASE DOMAIN-CONTAINING PROTEIN"/>
    <property type="match status" value="1"/>
</dbReference>
<proteinExistence type="predicted"/>
<feature type="domain" description="MaoC-like" evidence="1">
    <location>
        <begin position="17"/>
        <end position="119"/>
    </location>
</feature>
<organism evidence="2 3">
    <name type="scientific">Novosphingobium mathurense</name>
    <dbReference type="NCBI Taxonomy" id="428990"/>
    <lineage>
        <taxon>Bacteria</taxon>
        <taxon>Pseudomonadati</taxon>
        <taxon>Pseudomonadota</taxon>
        <taxon>Alphaproteobacteria</taxon>
        <taxon>Sphingomonadales</taxon>
        <taxon>Sphingomonadaceae</taxon>
        <taxon>Novosphingobium</taxon>
    </lineage>
</organism>
<dbReference type="Pfam" id="PF01575">
    <property type="entry name" value="MaoC_dehydratas"/>
    <property type="match status" value="1"/>
</dbReference>
<name>A0A1U6HV10_9SPHN</name>
<evidence type="ECO:0000313" key="3">
    <source>
        <dbReference type="Proteomes" id="UP000190989"/>
    </source>
</evidence>
<dbReference type="STRING" id="428990.SAMN06295987_103127"/>
<protein>
    <submittedName>
        <fullName evidence="2">Acyl dehydratase</fullName>
    </submittedName>
</protein>
<dbReference type="CDD" id="cd03450">
    <property type="entry name" value="NodN"/>
    <property type="match status" value="1"/>
</dbReference>
<dbReference type="SUPFAM" id="SSF54637">
    <property type="entry name" value="Thioesterase/thiol ester dehydrase-isomerase"/>
    <property type="match status" value="1"/>
</dbReference>
<keyword evidence="3" id="KW-1185">Reference proteome</keyword>
<dbReference type="AlphaFoldDB" id="A0A1U6HV10"/>
<dbReference type="InterPro" id="IPR039375">
    <property type="entry name" value="NodN-like"/>
</dbReference>
<gene>
    <name evidence="2" type="ORF">SAMN06295987_103127</name>
</gene>
<accession>A0A1U6HV10</accession>
<dbReference type="InterPro" id="IPR002539">
    <property type="entry name" value="MaoC-like_dom"/>
</dbReference>
<evidence type="ECO:0000313" key="2">
    <source>
        <dbReference type="EMBL" id="SLJ99606.1"/>
    </source>
</evidence>
<dbReference type="PANTHER" id="PTHR42993:SF1">
    <property type="entry name" value="MAOC-LIKE DEHYDRATASE DOMAIN-CONTAINING PROTEIN"/>
    <property type="match status" value="1"/>
</dbReference>
<reference evidence="3" key="1">
    <citation type="submission" date="2017-02" db="EMBL/GenBank/DDBJ databases">
        <authorList>
            <person name="Varghese N."/>
            <person name="Submissions S."/>
        </authorList>
    </citation>
    <scope>NUCLEOTIDE SEQUENCE [LARGE SCALE GENOMIC DNA]</scope>
    <source>
        <strain evidence="3">SM117</strain>
    </source>
</reference>
<evidence type="ECO:0000259" key="1">
    <source>
        <dbReference type="Pfam" id="PF01575"/>
    </source>
</evidence>
<sequence>MSTSLPLRVDYRDLHKLVGNEIGLSRWIEIDQSRIDRFADVTEDHQWIHVDRARAKSENGGTIAHGFLMLSLVPALTLPMLEVDGLKQIFNYGADRLRFLSPVRCGERIRARQEVIAVDRRASGTLLRSRISMEKPDGTRPVFTFESLSLMVPLAASDETDLIVEPAVASGAKAEGLQAIR</sequence>
<dbReference type="RefSeq" id="WP_054947521.1">
    <property type="nucleotide sequence ID" value="NZ_FVZE01000003.1"/>
</dbReference>
<dbReference type="Proteomes" id="UP000190989">
    <property type="component" value="Unassembled WGS sequence"/>
</dbReference>